<keyword evidence="2" id="KW-1185">Reference proteome</keyword>
<comment type="caution">
    <text evidence="1">The sequence shown here is derived from an EMBL/GenBank/DDBJ whole genome shotgun (WGS) entry which is preliminary data.</text>
</comment>
<reference evidence="1" key="1">
    <citation type="submission" date="2024-12" db="EMBL/GenBank/DDBJ databases">
        <authorList>
            <person name="Wu N."/>
        </authorList>
    </citation>
    <scope>NUCLEOTIDE SEQUENCE</scope>
    <source>
        <strain evidence="1">P15</strain>
    </source>
</reference>
<protein>
    <submittedName>
        <fullName evidence="1">DUF1963 domain-containing protein</fullName>
    </submittedName>
</protein>
<name>A0ACC7P0F2_9BACL</name>
<accession>A0ACC7P0F2</accession>
<proteinExistence type="predicted"/>
<organism evidence="1 2">
    <name type="scientific">Paenibacillus mesotrionivorans</name>
    <dbReference type="NCBI Taxonomy" id="3160968"/>
    <lineage>
        <taxon>Bacteria</taxon>
        <taxon>Bacillati</taxon>
        <taxon>Bacillota</taxon>
        <taxon>Bacilli</taxon>
        <taxon>Bacillales</taxon>
        <taxon>Paenibacillaceae</taxon>
        <taxon>Paenibacillus</taxon>
    </lineage>
</organism>
<evidence type="ECO:0000313" key="2">
    <source>
        <dbReference type="Proteomes" id="UP001631969"/>
    </source>
</evidence>
<evidence type="ECO:0000313" key="1">
    <source>
        <dbReference type="EMBL" id="MFM9329785.1"/>
    </source>
</evidence>
<dbReference type="EMBL" id="JBJURJ010000010">
    <property type="protein sequence ID" value="MFM9329785.1"/>
    <property type="molecule type" value="Genomic_DNA"/>
</dbReference>
<dbReference type="Proteomes" id="UP001631969">
    <property type="component" value="Unassembled WGS sequence"/>
</dbReference>
<sequence>MNPLKEYKKRNARPCSVLTVGGFRPANDPLASNFFLAPVGRPEEAWPANNGQPLTYICQLNLTEAPYVPDMLKDIAILTFFINVDQYLADERNDEAWCIRAYSSLEGLVPLQLPQGGTPRKGFECRWELQKEDYPVYDDPEQAPVPGVSEEKLEELLEDQELYNLKRTKIGGWASNIQHPQSWNCPDSAEPAFCLQINSEEKVRLNWVDSGTIYIARNMAKAGEPEWFLDLQFY</sequence>
<gene>
    <name evidence="1" type="ORF">ACI1P1_15930</name>
</gene>